<feature type="signal peptide" evidence="1">
    <location>
        <begin position="1"/>
        <end position="24"/>
    </location>
</feature>
<feature type="chain" id="PRO_5031396908" description="Ice-binding protein C-terminal domain-containing protein" evidence="1">
    <location>
        <begin position="25"/>
        <end position="289"/>
    </location>
</feature>
<name>A0A7W9W6G6_ARMRO</name>
<sequence length="289" mass="29970">MITRLALRSTLATLVALSATLAQAQTIFSTGFEAPGYSATATSTVFNPYTGGTFTTSPGAIHNAGWETLFTPGTNAQQAVNYPNALNASQIQTATVRTGSQALRSDGAVAQQTIFGTATGIGVSTSTGILDLSFDMLVTAPSAQTGQWGLSVFDQGLREIASLGFYGGFLVGGSGATTYGLASPTAVGYNNWANYGLRVNFSAKTMSILLNGTPISTLQNLPLRNDINFTARTGYLGLGGQAPLGAAYTTTPERAFFDNVTASTAPEPGTLALLSLGGTLVVLRRRRTR</sequence>
<evidence type="ECO:0000313" key="4">
    <source>
        <dbReference type="Proteomes" id="UP000520814"/>
    </source>
</evidence>
<dbReference type="InterPro" id="IPR013424">
    <property type="entry name" value="Ice-binding_C"/>
</dbReference>
<accession>A0A7W9W6G6</accession>
<dbReference type="Proteomes" id="UP000520814">
    <property type="component" value="Unassembled WGS sequence"/>
</dbReference>
<keyword evidence="4" id="KW-1185">Reference proteome</keyword>
<keyword evidence="1" id="KW-0732">Signal</keyword>
<evidence type="ECO:0000259" key="2">
    <source>
        <dbReference type="Pfam" id="PF07589"/>
    </source>
</evidence>
<dbReference type="AlphaFoldDB" id="A0A7W9W6G6"/>
<reference evidence="3 4" key="1">
    <citation type="submission" date="2020-08" db="EMBL/GenBank/DDBJ databases">
        <title>Genomic Encyclopedia of Type Strains, Phase IV (KMG-IV): sequencing the most valuable type-strain genomes for metagenomic binning, comparative biology and taxonomic classification.</title>
        <authorList>
            <person name="Goeker M."/>
        </authorList>
    </citation>
    <scope>NUCLEOTIDE SEQUENCE [LARGE SCALE GENOMIC DNA]</scope>
    <source>
        <strain evidence="3 4">DSM 23562</strain>
    </source>
</reference>
<evidence type="ECO:0000256" key="1">
    <source>
        <dbReference type="SAM" id="SignalP"/>
    </source>
</evidence>
<feature type="domain" description="Ice-binding protein C-terminal" evidence="2">
    <location>
        <begin position="265"/>
        <end position="287"/>
    </location>
</feature>
<protein>
    <recommendedName>
        <fullName evidence="2">Ice-binding protein C-terminal domain-containing protein</fullName>
    </recommendedName>
</protein>
<comment type="caution">
    <text evidence="3">The sequence shown here is derived from an EMBL/GenBank/DDBJ whole genome shotgun (WGS) entry which is preliminary data.</text>
</comment>
<dbReference type="EMBL" id="JACHGW010000002">
    <property type="protein sequence ID" value="MBB6050568.1"/>
    <property type="molecule type" value="Genomic_DNA"/>
</dbReference>
<dbReference type="RefSeq" id="WP_184195774.1">
    <property type="nucleotide sequence ID" value="NZ_JACHGW010000002.1"/>
</dbReference>
<dbReference type="NCBIfam" id="TIGR02595">
    <property type="entry name" value="PEP_CTERM"/>
    <property type="match status" value="1"/>
</dbReference>
<dbReference type="Pfam" id="PF07589">
    <property type="entry name" value="PEP-CTERM"/>
    <property type="match status" value="1"/>
</dbReference>
<organism evidence="3 4">
    <name type="scientific">Armatimonas rosea</name>
    <dbReference type="NCBI Taxonomy" id="685828"/>
    <lineage>
        <taxon>Bacteria</taxon>
        <taxon>Bacillati</taxon>
        <taxon>Armatimonadota</taxon>
        <taxon>Armatimonadia</taxon>
        <taxon>Armatimonadales</taxon>
        <taxon>Armatimonadaceae</taxon>
        <taxon>Armatimonas</taxon>
    </lineage>
</organism>
<proteinExistence type="predicted"/>
<evidence type="ECO:0000313" key="3">
    <source>
        <dbReference type="EMBL" id="MBB6050568.1"/>
    </source>
</evidence>
<gene>
    <name evidence="3" type="ORF">HNQ39_002359</name>
</gene>